<dbReference type="AlphaFoldDB" id="A0A1I3PGU1"/>
<organism evidence="1 2">
    <name type="scientific">Marinobacter persicus</name>
    <dbReference type="NCBI Taxonomy" id="930118"/>
    <lineage>
        <taxon>Bacteria</taxon>
        <taxon>Pseudomonadati</taxon>
        <taxon>Pseudomonadota</taxon>
        <taxon>Gammaproteobacteria</taxon>
        <taxon>Pseudomonadales</taxon>
        <taxon>Marinobacteraceae</taxon>
        <taxon>Marinobacter</taxon>
    </lineage>
</organism>
<evidence type="ECO:0000313" key="2">
    <source>
        <dbReference type="Proteomes" id="UP000199445"/>
    </source>
</evidence>
<dbReference type="SUPFAM" id="SSF52540">
    <property type="entry name" value="P-loop containing nucleoside triphosphate hydrolases"/>
    <property type="match status" value="1"/>
</dbReference>
<dbReference type="EMBL" id="FOSC01000001">
    <property type="protein sequence ID" value="SFJ20499.1"/>
    <property type="molecule type" value="Genomic_DNA"/>
</dbReference>
<evidence type="ECO:0000313" key="1">
    <source>
        <dbReference type="EMBL" id="SFJ20499.1"/>
    </source>
</evidence>
<dbReference type="Proteomes" id="UP000199445">
    <property type="component" value="Unassembled WGS sequence"/>
</dbReference>
<dbReference type="RefSeq" id="WP_091700459.1">
    <property type="nucleotide sequence ID" value="NZ_BMYN01000016.1"/>
</dbReference>
<dbReference type="InterPro" id="IPR027417">
    <property type="entry name" value="P-loop_NTPase"/>
</dbReference>
<protein>
    <submittedName>
        <fullName evidence="1">Predicted ABC-type ATPase</fullName>
    </submittedName>
</protein>
<name>A0A1I3PGU1_9GAMM</name>
<sequence>MPRIRLIAGPNGAGKTTLLKTLVKNKVPVGQYINPDDIARHISLNSTLKRTNQELGIGQNSQDFSVEVERYLAVIMAQSIATGLREDWLAYNLSLTYESVMSHKSHLDFVDKAIESGFEPYLYYICTSDPDINKARVAQRVESGGHPVPEDKILGRYHRSLSLLCEMARKCRRVYFFDNSSQRHLHFSEITPDGYLDIFEKQFNQVEPTWFVEHLLKKWPREKVRIASL</sequence>
<accession>A0A1I3PGU1</accession>
<proteinExistence type="predicted"/>
<reference evidence="1 2" key="1">
    <citation type="submission" date="2016-10" db="EMBL/GenBank/DDBJ databases">
        <authorList>
            <person name="de Groot N.N."/>
        </authorList>
    </citation>
    <scope>NUCLEOTIDE SEQUENCE [LARGE SCALE GENOMIC DNA]</scope>
    <source>
        <strain evidence="1 2">IBRC-M 10445</strain>
    </source>
</reference>
<dbReference type="GO" id="GO:0005524">
    <property type="term" value="F:ATP binding"/>
    <property type="evidence" value="ECO:0007669"/>
    <property type="project" value="UniProtKB-KW"/>
</dbReference>
<keyword evidence="2" id="KW-1185">Reference proteome</keyword>
<dbReference type="PANTHER" id="PTHR39206">
    <property type="entry name" value="SLL8004 PROTEIN"/>
    <property type="match status" value="1"/>
</dbReference>
<dbReference type="PANTHER" id="PTHR39206:SF1">
    <property type="entry name" value="SLL8004 PROTEIN"/>
    <property type="match status" value="1"/>
</dbReference>
<gene>
    <name evidence="1" type="ORF">SAMN05216429_101185</name>
</gene>
<dbReference type="Gene3D" id="3.40.50.300">
    <property type="entry name" value="P-loop containing nucleotide triphosphate hydrolases"/>
    <property type="match status" value="1"/>
</dbReference>
<dbReference type="GO" id="GO:0016301">
    <property type="term" value="F:kinase activity"/>
    <property type="evidence" value="ECO:0007669"/>
    <property type="project" value="InterPro"/>
</dbReference>
<dbReference type="Pfam" id="PF13671">
    <property type="entry name" value="AAA_33"/>
    <property type="match status" value="1"/>
</dbReference>